<gene>
    <name evidence="2" type="ORF">COCON_G00211030</name>
</gene>
<reference evidence="2" key="1">
    <citation type="journal article" date="2023" name="Science">
        <title>Genome structures resolve the early diversification of teleost fishes.</title>
        <authorList>
            <person name="Parey E."/>
            <person name="Louis A."/>
            <person name="Montfort J."/>
            <person name="Bouchez O."/>
            <person name="Roques C."/>
            <person name="Iampietro C."/>
            <person name="Lluch J."/>
            <person name="Castinel A."/>
            <person name="Donnadieu C."/>
            <person name="Desvignes T."/>
            <person name="Floi Bucao C."/>
            <person name="Jouanno E."/>
            <person name="Wen M."/>
            <person name="Mejri S."/>
            <person name="Dirks R."/>
            <person name="Jansen H."/>
            <person name="Henkel C."/>
            <person name="Chen W.J."/>
            <person name="Zahm M."/>
            <person name="Cabau C."/>
            <person name="Klopp C."/>
            <person name="Thompson A.W."/>
            <person name="Robinson-Rechavi M."/>
            <person name="Braasch I."/>
            <person name="Lecointre G."/>
            <person name="Bobe J."/>
            <person name="Postlethwait J.H."/>
            <person name="Berthelot C."/>
            <person name="Roest Crollius H."/>
            <person name="Guiguen Y."/>
        </authorList>
    </citation>
    <scope>NUCLEOTIDE SEQUENCE</scope>
    <source>
        <strain evidence="2">Concon-B</strain>
    </source>
</reference>
<evidence type="ECO:0000313" key="2">
    <source>
        <dbReference type="EMBL" id="KAJ8254491.1"/>
    </source>
</evidence>
<dbReference type="GO" id="GO:0000379">
    <property type="term" value="P:tRNA-type intron splice site recognition and cleavage"/>
    <property type="evidence" value="ECO:0007669"/>
    <property type="project" value="TreeGrafter"/>
</dbReference>
<dbReference type="Proteomes" id="UP001152803">
    <property type="component" value="Unassembled WGS sequence"/>
</dbReference>
<feature type="region of interest" description="Disordered" evidence="1">
    <location>
        <begin position="1"/>
        <end position="56"/>
    </location>
</feature>
<evidence type="ECO:0000256" key="1">
    <source>
        <dbReference type="SAM" id="MobiDB-lite"/>
    </source>
</evidence>
<accession>A0A9Q1D0U2</accession>
<keyword evidence="3" id="KW-1185">Reference proteome</keyword>
<organism evidence="2 3">
    <name type="scientific">Conger conger</name>
    <name type="common">Conger eel</name>
    <name type="synonym">Muraena conger</name>
    <dbReference type="NCBI Taxonomy" id="82655"/>
    <lineage>
        <taxon>Eukaryota</taxon>
        <taxon>Metazoa</taxon>
        <taxon>Chordata</taxon>
        <taxon>Craniata</taxon>
        <taxon>Vertebrata</taxon>
        <taxon>Euteleostomi</taxon>
        <taxon>Actinopterygii</taxon>
        <taxon>Neopterygii</taxon>
        <taxon>Teleostei</taxon>
        <taxon>Anguilliformes</taxon>
        <taxon>Congridae</taxon>
        <taxon>Conger</taxon>
    </lineage>
</organism>
<dbReference type="OrthoDB" id="408683at2759"/>
<dbReference type="AlphaFoldDB" id="A0A9Q1D0U2"/>
<proteinExistence type="predicted"/>
<dbReference type="PANTHER" id="PTHR21027">
    <property type="entry name" value="TRNA-SPLICING ENDONUCLEASE SUBUNIT SEN54"/>
    <property type="match status" value="1"/>
</dbReference>
<sequence length="282" mass="32097">MEVEQEGETAGLSPDSSLDPAPAQEEEEEEERPDVWWAGQEAEPEQGPPRASGARWDFSAFSFPDLGSRGPLPRLAAPDPALLPGPLSVGPCDVAPWLRRLNTQKERLTQRERDRARYRRDVNRDREVRRCGNWAEYRHLLERRSQRSRRERPAHLWEGEVKPLLQPGQCASPGDLMKRIGVIQSSHWQEGVSRPGQDSAEWTIFFNVYQPDSVADFKKSSPGKPYTRMCVCRFDSPVPDLRTLKLLSFQSGDVPVTFAVVDHGDISFYTFKSFRLPTDLSH</sequence>
<dbReference type="GO" id="GO:0000214">
    <property type="term" value="C:tRNA-intron endonuclease complex"/>
    <property type="evidence" value="ECO:0007669"/>
    <property type="project" value="TreeGrafter"/>
</dbReference>
<dbReference type="EMBL" id="JAFJMO010000016">
    <property type="protein sequence ID" value="KAJ8254491.1"/>
    <property type="molecule type" value="Genomic_DNA"/>
</dbReference>
<evidence type="ECO:0000313" key="3">
    <source>
        <dbReference type="Proteomes" id="UP001152803"/>
    </source>
</evidence>
<dbReference type="PANTHER" id="PTHR21027:SF1">
    <property type="entry name" value="TRNA-SPLICING ENDONUCLEASE SUBUNIT SEN54"/>
    <property type="match status" value="1"/>
</dbReference>
<comment type="caution">
    <text evidence="2">The sequence shown here is derived from an EMBL/GenBank/DDBJ whole genome shotgun (WGS) entry which is preliminary data.</text>
</comment>
<name>A0A9Q1D0U2_CONCO</name>
<protein>
    <submittedName>
        <fullName evidence="2">Uncharacterized protein</fullName>
    </submittedName>
</protein>
<dbReference type="InterPro" id="IPR024337">
    <property type="entry name" value="tRNA_splic_suSen54"/>
</dbReference>